<accession>A0A6J4H6A6</accession>
<proteinExistence type="predicted"/>
<dbReference type="GO" id="GO:0008703">
    <property type="term" value="F:5-amino-6-(5-phosphoribosylamino)uracil reductase activity"/>
    <property type="evidence" value="ECO:0007669"/>
    <property type="project" value="UniProtKB-EC"/>
</dbReference>
<dbReference type="EC" id="1.1.1.193" evidence="2"/>
<keyword evidence="2" id="KW-0560">Oxidoreductase</keyword>
<dbReference type="EC" id="3.5.4.26" evidence="2"/>
<protein>
    <submittedName>
        <fullName evidence="2">Diaminohydroxyphosphoribosylaminopyrimidine deaminase / 5-amino-6-(5-phosphoribosylamino)uracil reductase</fullName>
        <ecNumber evidence="2">1.1.1.193</ecNumber>
        <ecNumber evidence="2">3.5.4.26</ecNumber>
    </submittedName>
</protein>
<reference evidence="2" key="1">
    <citation type="submission" date="2020-02" db="EMBL/GenBank/DDBJ databases">
        <authorList>
            <person name="Meier V. D."/>
        </authorList>
    </citation>
    <scope>NUCLEOTIDE SEQUENCE</scope>
    <source>
        <strain evidence="2">AVDCRST_MAG08</strain>
    </source>
</reference>
<feature type="compositionally biased region" description="Low complexity" evidence="1">
    <location>
        <begin position="23"/>
        <end position="38"/>
    </location>
</feature>
<organism evidence="2">
    <name type="scientific">uncultured Acetobacteraceae bacterium</name>
    <dbReference type="NCBI Taxonomy" id="169975"/>
    <lineage>
        <taxon>Bacteria</taxon>
        <taxon>Pseudomonadati</taxon>
        <taxon>Pseudomonadota</taxon>
        <taxon>Alphaproteobacteria</taxon>
        <taxon>Acetobacterales</taxon>
        <taxon>Acetobacteraceae</taxon>
        <taxon>environmental samples</taxon>
    </lineage>
</organism>
<gene>
    <name evidence="2" type="ORF">AVDCRST_MAG08-209</name>
</gene>
<feature type="region of interest" description="Disordered" evidence="1">
    <location>
        <begin position="82"/>
        <end position="276"/>
    </location>
</feature>
<feature type="compositionally biased region" description="Basic residues" evidence="1">
    <location>
        <begin position="255"/>
        <end position="267"/>
    </location>
</feature>
<feature type="non-terminal residue" evidence="2">
    <location>
        <position position="276"/>
    </location>
</feature>
<feature type="compositionally biased region" description="Low complexity" evidence="1">
    <location>
        <begin position="131"/>
        <end position="141"/>
    </location>
</feature>
<feature type="compositionally biased region" description="Low complexity" evidence="1">
    <location>
        <begin position="90"/>
        <end position="99"/>
    </location>
</feature>
<feature type="compositionally biased region" description="Basic residues" evidence="1">
    <location>
        <begin position="200"/>
        <end position="215"/>
    </location>
</feature>
<keyword evidence="2" id="KW-0378">Hydrolase</keyword>
<evidence type="ECO:0000256" key="1">
    <source>
        <dbReference type="SAM" id="MobiDB-lite"/>
    </source>
</evidence>
<feature type="region of interest" description="Disordered" evidence="1">
    <location>
        <begin position="1"/>
        <end position="41"/>
    </location>
</feature>
<feature type="non-terminal residue" evidence="2">
    <location>
        <position position="1"/>
    </location>
</feature>
<evidence type="ECO:0000313" key="2">
    <source>
        <dbReference type="EMBL" id="CAA9212631.1"/>
    </source>
</evidence>
<feature type="compositionally biased region" description="Basic and acidic residues" evidence="1">
    <location>
        <begin position="103"/>
        <end position="118"/>
    </location>
</feature>
<feature type="compositionally biased region" description="Low complexity" evidence="1">
    <location>
        <begin position="182"/>
        <end position="197"/>
    </location>
</feature>
<sequence length="276" mass="28668">GLRQAAPQHGWTPRRNGVERAVGAAGRLRRSAPPAAARSPRRAVRALARAFERGGRLLRRGPVGADLGRAHRHAVRLLAVDRRGRRHPAHAPAPGALPRRGGGRRDGAARRPAADHARVRGPGPGAGGAGHRPAARPGPARLRGRRAADLAHLRGGRARTGPVGGGGGGAAAARAGRRRPRPAGAAARSGVARADAGVRGGRRRHREPLPRRRVPRPAARDGGAGAARLRHPGLHPAGGGAHRGRAAVRVDAAHAGRRRAVRHRARPRAPGGVRRV</sequence>
<name>A0A6J4H6A6_9PROT</name>
<dbReference type="GO" id="GO:0008835">
    <property type="term" value="F:diaminohydroxyphosphoribosylaminopyrimidine deaminase activity"/>
    <property type="evidence" value="ECO:0007669"/>
    <property type="project" value="UniProtKB-EC"/>
</dbReference>
<dbReference type="AlphaFoldDB" id="A0A6J4H6A6"/>
<dbReference type="EMBL" id="CADCTG010000021">
    <property type="protein sequence ID" value="CAA9212631.1"/>
    <property type="molecule type" value="Genomic_DNA"/>
</dbReference>